<dbReference type="EMBL" id="QAPG01001807">
    <property type="protein sequence ID" value="TDZ27711.1"/>
    <property type="molecule type" value="Genomic_DNA"/>
</dbReference>
<organism evidence="2 3">
    <name type="scientific">Colletotrichum spinosum</name>
    <dbReference type="NCBI Taxonomy" id="1347390"/>
    <lineage>
        <taxon>Eukaryota</taxon>
        <taxon>Fungi</taxon>
        <taxon>Dikarya</taxon>
        <taxon>Ascomycota</taxon>
        <taxon>Pezizomycotina</taxon>
        <taxon>Sordariomycetes</taxon>
        <taxon>Hypocreomycetidae</taxon>
        <taxon>Glomerellales</taxon>
        <taxon>Glomerellaceae</taxon>
        <taxon>Colletotrichum</taxon>
        <taxon>Colletotrichum orbiculare species complex</taxon>
    </lineage>
</organism>
<sequence length="198" mass="20298">MLPTGALVLSLAALAAAAPSNEPRAVDNSGPFQIYAYGTGIGGLSLFSSGGDAYFGDHTTFNDSQAAPVIFTPSTENVWTGAPNTTGFDANSTLPAWSNLTFSVPSTGSGDHAVGFTNSTAASGRQTSGFILYGTFIFVESTAAGGGMESLWYATPSSVDGVYSLKWNQTGDASADQITLTLKKTPPSNSGSQTRDSL</sequence>
<reference evidence="2 3" key="1">
    <citation type="submission" date="2018-11" db="EMBL/GenBank/DDBJ databases">
        <title>Genome sequence and assembly of Colletotrichum spinosum.</title>
        <authorList>
            <person name="Gan P."/>
            <person name="Shirasu K."/>
        </authorList>
    </citation>
    <scope>NUCLEOTIDE SEQUENCE [LARGE SCALE GENOMIC DNA]</scope>
    <source>
        <strain evidence="2 3">CBS 515.97</strain>
    </source>
</reference>
<evidence type="ECO:0000256" key="1">
    <source>
        <dbReference type="SAM" id="SignalP"/>
    </source>
</evidence>
<feature type="chain" id="PRO_5020485509" evidence="1">
    <location>
        <begin position="18"/>
        <end position="198"/>
    </location>
</feature>
<gene>
    <name evidence="2" type="ORF">C8035_v009464</name>
</gene>
<evidence type="ECO:0000313" key="3">
    <source>
        <dbReference type="Proteomes" id="UP000295083"/>
    </source>
</evidence>
<evidence type="ECO:0000313" key="2">
    <source>
        <dbReference type="EMBL" id="TDZ27711.1"/>
    </source>
</evidence>
<keyword evidence="1" id="KW-0732">Signal</keyword>
<accession>A0A4R8PQ00</accession>
<keyword evidence="3" id="KW-1185">Reference proteome</keyword>
<dbReference type="Proteomes" id="UP000295083">
    <property type="component" value="Unassembled WGS sequence"/>
</dbReference>
<proteinExistence type="predicted"/>
<dbReference type="AlphaFoldDB" id="A0A4R8PQ00"/>
<name>A0A4R8PQ00_9PEZI</name>
<comment type="caution">
    <text evidence="2">The sequence shown here is derived from an EMBL/GenBank/DDBJ whole genome shotgun (WGS) entry which is preliminary data.</text>
</comment>
<protein>
    <submittedName>
        <fullName evidence="2">Uncharacterized protein</fullName>
    </submittedName>
</protein>
<feature type="signal peptide" evidence="1">
    <location>
        <begin position="1"/>
        <end position="17"/>
    </location>
</feature>